<evidence type="ECO:0000313" key="4">
    <source>
        <dbReference type="EMBL" id="RGZ75670.1"/>
    </source>
</evidence>
<dbReference type="AlphaFoldDB" id="A0A413PHY4"/>
<dbReference type="InterPro" id="IPR027417">
    <property type="entry name" value="P-loop_NTPase"/>
</dbReference>
<dbReference type="Pfam" id="PF13166">
    <property type="entry name" value="AAA_13"/>
    <property type="match status" value="1"/>
</dbReference>
<protein>
    <recommendedName>
        <fullName evidence="2">Protein CR006 P-loop domain-containing protein</fullName>
    </recommendedName>
</protein>
<keyword evidence="1" id="KW-0175">Coiled coil</keyword>
<feature type="coiled-coil region" evidence="1">
    <location>
        <begin position="81"/>
        <end position="137"/>
    </location>
</feature>
<evidence type="ECO:0000259" key="2">
    <source>
        <dbReference type="Pfam" id="PF13166"/>
    </source>
</evidence>
<dbReference type="SUPFAM" id="SSF52540">
    <property type="entry name" value="P-loop containing nucleoside triphosphate hydrolases"/>
    <property type="match status" value="1"/>
</dbReference>
<evidence type="ECO:0000256" key="1">
    <source>
        <dbReference type="SAM" id="Coils"/>
    </source>
</evidence>
<evidence type="ECO:0000313" key="6">
    <source>
        <dbReference type="Proteomes" id="UP000285209"/>
    </source>
</evidence>
<proteinExistence type="predicted"/>
<gene>
    <name evidence="4" type="ORF">DW975_05395</name>
    <name evidence="3" type="ORF">DXA03_03745</name>
</gene>
<name>A0A413PHY4_9FIRM</name>
<dbReference type="Proteomes" id="UP000283431">
    <property type="component" value="Unassembled WGS sequence"/>
</dbReference>
<organism evidence="4 5">
    <name type="scientific">Agathobacter rectalis</name>
    <dbReference type="NCBI Taxonomy" id="39491"/>
    <lineage>
        <taxon>Bacteria</taxon>
        <taxon>Bacillati</taxon>
        <taxon>Bacillota</taxon>
        <taxon>Clostridia</taxon>
        <taxon>Lachnospirales</taxon>
        <taxon>Lachnospiraceae</taxon>
        <taxon>Agathobacter</taxon>
    </lineage>
</organism>
<dbReference type="EMBL" id="QSDV01000003">
    <property type="protein sequence ID" value="RGZ19495.1"/>
    <property type="molecule type" value="Genomic_DNA"/>
</dbReference>
<comment type="caution">
    <text evidence="4">The sequence shown here is derived from an EMBL/GenBank/DDBJ whole genome shotgun (WGS) entry which is preliminary data.</text>
</comment>
<dbReference type="InterPro" id="IPR026866">
    <property type="entry name" value="CR006_AAA"/>
</dbReference>
<dbReference type="Gene3D" id="3.40.50.300">
    <property type="entry name" value="P-loop containing nucleotide triphosphate hydrolases"/>
    <property type="match status" value="1"/>
</dbReference>
<reference evidence="5 6" key="1">
    <citation type="submission" date="2018-08" db="EMBL/GenBank/DDBJ databases">
        <title>A genome reference for cultivated species of the human gut microbiota.</title>
        <authorList>
            <person name="Zou Y."/>
            <person name="Xue W."/>
            <person name="Luo G."/>
        </authorList>
    </citation>
    <scope>NUCLEOTIDE SEQUENCE [LARGE SCALE GENOMIC DNA]</scope>
    <source>
        <strain evidence="4 5">AM48-7</strain>
        <strain evidence="3 6">AM54-25XD</strain>
    </source>
</reference>
<dbReference type="Proteomes" id="UP000285209">
    <property type="component" value="Unassembled WGS sequence"/>
</dbReference>
<dbReference type="EMBL" id="QSEN01000007">
    <property type="protein sequence ID" value="RGZ75670.1"/>
    <property type="molecule type" value="Genomic_DNA"/>
</dbReference>
<accession>A0A413PHY4</accession>
<sequence length="729" mass="85217">MKIDLSSVNIFEDNELELDKKITFIFGKNGTGKSTITEEIKKLNSDYDVSVFQGFNNIIDENHRLNAVVLGEENLVINTQIEQKKKEIELKQDEIDKISKTLSEPEVEEDSNFWTRKRNAQEAYRVAEKKLDDFYTQSASTIKNKKNPQIAKTSYNKRNFQDDLQSAALLQDDEKKELIETIKSEVKTAPNILFPCEDMTQLLNEINSILQKTVTERVKVKRIDNNPEKREFAKRGLKLHKKGEVCAFCGNEIKDDVFDELESYFSADEVKEFQMQIAEKIESIDLIMKNVSGIQVSIADFYPAYIKEATTIKEEIEIIKKSYMVFLTKMKKVLDDKQKYLFESRNEVEDEVPKSFSDVEKKYRDIQKSNNENDIEAKKQESIRKIRCHYVKQLIDEFDYFSKKAEADTLLIEMNQREKEFDDEKSKIDGHGGLKDSITNILAEITDLQNQTKNESILADNINKKLLHMVSFKLEHFEDSESKGFYKVKDCNTNAIRDITELSTGEKNVIAFLYFLEKLDEVKETPVNKPRIIVFDDPMNSNDDGMQYLIIEELQTLMKKLLETDHFILLTHNKHFYINVRYNHKYNKDKFIRFHSNGTKTQIITLVKDEDDFKTSYESLWIELKLLYEYDVTSADMLLNPIRRIIETFTKFNALDKTNFCNEVSGAKKLFDVNSHSIDDIEAELNGKTKQEVIQMFYDCFAKNDYGNHFLKYWKNVSIDETGKLVMEN</sequence>
<feature type="domain" description="Protein CR006 P-loop" evidence="2">
    <location>
        <begin position="10"/>
        <end position="701"/>
    </location>
</feature>
<evidence type="ECO:0000313" key="3">
    <source>
        <dbReference type="EMBL" id="RGZ19495.1"/>
    </source>
</evidence>
<evidence type="ECO:0000313" key="5">
    <source>
        <dbReference type="Proteomes" id="UP000283431"/>
    </source>
</evidence>